<dbReference type="InParanoid" id="Q0UKK3"/>
<evidence type="ECO:0000313" key="2">
    <source>
        <dbReference type="EMBL" id="EAT85177.1"/>
    </source>
</evidence>
<sequence length="58" mass="6453">MSSVSYSRLPPLGRLQMLVSEEIRFKIGDACCSILDRGRSPNSDWPPSDAGTQPRTSW</sequence>
<dbReference type="KEGG" id="pno:SNOG_07711"/>
<accession>Q0UKK3</accession>
<organism evidence="2 3">
    <name type="scientific">Phaeosphaeria nodorum (strain SN15 / ATCC MYA-4574 / FGSC 10173)</name>
    <name type="common">Glume blotch fungus</name>
    <name type="synonym">Parastagonospora nodorum</name>
    <dbReference type="NCBI Taxonomy" id="321614"/>
    <lineage>
        <taxon>Eukaryota</taxon>
        <taxon>Fungi</taxon>
        <taxon>Dikarya</taxon>
        <taxon>Ascomycota</taxon>
        <taxon>Pezizomycotina</taxon>
        <taxon>Dothideomycetes</taxon>
        <taxon>Pleosporomycetidae</taxon>
        <taxon>Pleosporales</taxon>
        <taxon>Pleosporineae</taxon>
        <taxon>Phaeosphaeriaceae</taxon>
        <taxon>Parastagonospora</taxon>
    </lineage>
</organism>
<feature type="compositionally biased region" description="Polar residues" evidence="1">
    <location>
        <begin position="40"/>
        <end position="58"/>
    </location>
</feature>
<dbReference type="Proteomes" id="UP000001055">
    <property type="component" value="Unassembled WGS sequence"/>
</dbReference>
<dbReference type="AlphaFoldDB" id="Q0UKK3"/>
<protein>
    <submittedName>
        <fullName evidence="2">Uncharacterized protein</fullName>
    </submittedName>
</protein>
<feature type="region of interest" description="Disordered" evidence="1">
    <location>
        <begin position="37"/>
        <end position="58"/>
    </location>
</feature>
<dbReference type="RefSeq" id="XP_001798043.1">
    <property type="nucleotide sequence ID" value="XM_001797991.1"/>
</dbReference>
<gene>
    <name evidence="2" type="ORF">SNOG_07711</name>
</gene>
<evidence type="ECO:0000313" key="3">
    <source>
        <dbReference type="Proteomes" id="UP000001055"/>
    </source>
</evidence>
<name>Q0UKK3_PHANO</name>
<dbReference type="GeneID" id="5974936"/>
<proteinExistence type="predicted"/>
<dbReference type="EMBL" id="CH445335">
    <property type="protein sequence ID" value="EAT85177.1"/>
    <property type="molecule type" value="Genomic_DNA"/>
</dbReference>
<evidence type="ECO:0000256" key="1">
    <source>
        <dbReference type="SAM" id="MobiDB-lite"/>
    </source>
</evidence>
<reference evidence="3" key="1">
    <citation type="journal article" date="2007" name="Plant Cell">
        <title>Dothideomycete-plant interactions illuminated by genome sequencing and EST analysis of the wheat pathogen Stagonospora nodorum.</title>
        <authorList>
            <person name="Hane J.K."/>
            <person name="Lowe R.G."/>
            <person name="Solomon P.S."/>
            <person name="Tan K.C."/>
            <person name="Schoch C.L."/>
            <person name="Spatafora J.W."/>
            <person name="Crous P.W."/>
            <person name="Kodira C."/>
            <person name="Birren B.W."/>
            <person name="Galagan J.E."/>
            <person name="Torriani S.F."/>
            <person name="McDonald B.A."/>
            <person name="Oliver R.P."/>
        </authorList>
    </citation>
    <scope>NUCLEOTIDE SEQUENCE [LARGE SCALE GENOMIC DNA]</scope>
    <source>
        <strain evidence="3">SN15 / ATCC MYA-4574 / FGSC 10173</strain>
    </source>
</reference>